<keyword evidence="15" id="KW-1185">Reference proteome</keyword>
<reference evidence="15" key="1">
    <citation type="journal article" date="2019" name="Int. J. Syst. Evol. Microbiol.">
        <title>The Global Catalogue of Microorganisms (GCM) 10K type strain sequencing project: providing services to taxonomists for standard genome sequencing and annotation.</title>
        <authorList>
            <consortium name="The Broad Institute Genomics Platform"/>
            <consortium name="The Broad Institute Genome Sequencing Center for Infectious Disease"/>
            <person name="Wu L."/>
            <person name="Ma J."/>
        </authorList>
    </citation>
    <scope>NUCLEOTIDE SEQUENCE [LARGE SCALE GENOMIC DNA]</scope>
    <source>
        <strain evidence="15">JCM 14234</strain>
    </source>
</reference>
<feature type="binding site" evidence="11">
    <location>
        <position position="378"/>
    </location>
    <ligand>
        <name>FMN</name>
        <dbReference type="ChEBI" id="CHEBI:58210"/>
    </ligand>
</feature>
<dbReference type="InterPro" id="IPR021443">
    <property type="entry name" value="DUF3093"/>
</dbReference>
<dbReference type="PROSITE" id="PS00911">
    <property type="entry name" value="DHODEHASE_1"/>
    <property type="match status" value="1"/>
</dbReference>
<comment type="pathway">
    <text evidence="3 11">Pyrimidine metabolism; UMP biosynthesis via de novo pathway; orotate from (S)-dihydroorotate (quinone route): step 1/1.</text>
</comment>
<proteinExistence type="inferred from homology"/>
<feature type="transmembrane region" description="Helical" evidence="12">
    <location>
        <begin position="57"/>
        <end position="78"/>
    </location>
</feature>
<evidence type="ECO:0000256" key="2">
    <source>
        <dbReference type="ARBA" id="ARBA00004370"/>
    </source>
</evidence>
<comment type="caution">
    <text evidence="14">The sequence shown here is derived from an EMBL/GenBank/DDBJ whole genome shotgun (WGS) entry which is preliminary data.</text>
</comment>
<dbReference type="HAMAP" id="MF_00225">
    <property type="entry name" value="DHO_dh_type2"/>
    <property type="match status" value="1"/>
</dbReference>
<comment type="similarity">
    <text evidence="4 11">Belongs to the dihydroorotate dehydrogenase family. Type 2 subfamily.</text>
</comment>
<dbReference type="InterPro" id="IPR005720">
    <property type="entry name" value="Dihydroorotate_DH_cat"/>
</dbReference>
<sequence>MTEFDRTHPQTTLSDVTSDAQTDRYNERLWLPLWWWVAAAVLTAVLGYEIRLGAHRAAWSWWVFPAIAVLLIAVLVSMGRRRVRVSADGELSVDGARLPRAVVGRGASVPPSAKSAAMGRQLDPAAYLVHHSWVHPMALLVLDDPDDPTPYWLVSTRHPDKLLAAMGIADARLEGTAEAPVPVEPEGSRVTRALNTVLYGPLLWLMFRLPPETIHRFASGVIRLVGAVPGLGRVVGRVLVVDDPILRQDVLGTSFPGPMGLAAGFDKGAAAARSWGPLGFGYAEIGTITGQAQPGNPAPRLFRLPADRALVNRMGFNNPGAEAAAQRLGRARRSARTHRVPIGANIGKTKVVDLAAAADDYTHSAALLGPLADFVVVNVSSPNTPGLRDLQAVDQLRPILSAVRAATDRPVLVKIAPDLADADVDAVADLAVETGLAGIVATNTTISRDGLTSSSDVVAQAGAGGLSGPPVAARSLAVLRRLHARVGGRLLLVSAGGIEDADDAWERIRAGATLLQGYTGFIYGGPLYANRIHAGLAARVRGAGFASLSEAVGSGVYCE</sequence>
<dbReference type="Pfam" id="PF01180">
    <property type="entry name" value="DHO_dh"/>
    <property type="match status" value="1"/>
</dbReference>
<keyword evidence="12" id="KW-0812">Transmembrane</keyword>
<dbReference type="EMBL" id="BAAAVS010000058">
    <property type="protein sequence ID" value="GAA3047558.1"/>
    <property type="molecule type" value="Genomic_DNA"/>
</dbReference>
<keyword evidence="11" id="KW-1003">Cell membrane</keyword>
<evidence type="ECO:0000256" key="1">
    <source>
        <dbReference type="ARBA" id="ARBA00003125"/>
    </source>
</evidence>
<evidence type="ECO:0000256" key="3">
    <source>
        <dbReference type="ARBA" id="ARBA00005161"/>
    </source>
</evidence>
<dbReference type="Gene3D" id="3.20.20.70">
    <property type="entry name" value="Aldolase class I"/>
    <property type="match status" value="1"/>
</dbReference>
<dbReference type="InterPro" id="IPR013785">
    <property type="entry name" value="Aldolase_TIM"/>
</dbReference>
<keyword evidence="5 11" id="KW-0285">Flavoprotein</keyword>
<comment type="cofactor">
    <cofactor evidence="11">
        <name>FMN</name>
        <dbReference type="ChEBI" id="CHEBI:58210"/>
    </cofactor>
    <text evidence="11">Binds 1 FMN per subunit.</text>
</comment>
<feature type="binding site" evidence="11">
    <location>
        <position position="497"/>
    </location>
    <ligand>
        <name>FMN</name>
        <dbReference type="ChEBI" id="CHEBI:58210"/>
    </ligand>
</feature>
<dbReference type="NCBIfam" id="NF003652">
    <property type="entry name" value="PRK05286.2-5"/>
    <property type="match status" value="1"/>
</dbReference>
<dbReference type="InterPro" id="IPR005719">
    <property type="entry name" value="Dihydroorotate_DH_2"/>
</dbReference>
<evidence type="ECO:0000256" key="6">
    <source>
        <dbReference type="ARBA" id="ARBA00022643"/>
    </source>
</evidence>
<feature type="binding site" evidence="11">
    <location>
        <position position="468"/>
    </location>
    <ligand>
        <name>FMN</name>
        <dbReference type="ChEBI" id="CHEBI:58210"/>
    </ligand>
</feature>
<feature type="binding site" evidence="11">
    <location>
        <position position="383"/>
    </location>
    <ligand>
        <name>substrate</name>
    </ligand>
</feature>
<accession>A0ABP6LN63</accession>
<dbReference type="Pfam" id="PF11292">
    <property type="entry name" value="DUF3093"/>
    <property type="match status" value="1"/>
</dbReference>
<evidence type="ECO:0000313" key="14">
    <source>
        <dbReference type="EMBL" id="GAA3047558.1"/>
    </source>
</evidence>
<comment type="catalytic activity">
    <reaction evidence="10 11">
        <text>(S)-dihydroorotate + a quinone = orotate + a quinol</text>
        <dbReference type="Rhea" id="RHEA:30187"/>
        <dbReference type="ChEBI" id="CHEBI:24646"/>
        <dbReference type="ChEBI" id="CHEBI:30839"/>
        <dbReference type="ChEBI" id="CHEBI:30864"/>
        <dbReference type="ChEBI" id="CHEBI:132124"/>
        <dbReference type="EC" id="1.3.5.2"/>
    </reaction>
</comment>
<evidence type="ECO:0000256" key="7">
    <source>
        <dbReference type="ARBA" id="ARBA00022975"/>
    </source>
</evidence>
<feature type="binding site" evidence="11">
    <location>
        <position position="442"/>
    </location>
    <ligand>
        <name>FMN</name>
        <dbReference type="ChEBI" id="CHEBI:58210"/>
    </ligand>
</feature>
<dbReference type="EC" id="1.3.5.2" evidence="11"/>
<feature type="binding site" evidence="11">
    <location>
        <begin position="518"/>
        <end position="519"/>
    </location>
    <ligand>
        <name>FMN</name>
        <dbReference type="ChEBI" id="CHEBI:58210"/>
    </ligand>
</feature>
<feature type="binding site" evidence="11">
    <location>
        <position position="345"/>
    </location>
    <ligand>
        <name>FMN</name>
        <dbReference type="ChEBI" id="CHEBI:58210"/>
    </ligand>
</feature>
<evidence type="ECO:0000256" key="8">
    <source>
        <dbReference type="ARBA" id="ARBA00023002"/>
    </source>
</evidence>
<evidence type="ECO:0000256" key="5">
    <source>
        <dbReference type="ARBA" id="ARBA00022630"/>
    </source>
</evidence>
<dbReference type="PANTHER" id="PTHR48109">
    <property type="entry name" value="DIHYDROOROTATE DEHYDROGENASE (QUINONE), MITOCHONDRIAL-RELATED"/>
    <property type="match status" value="1"/>
</dbReference>
<evidence type="ECO:0000256" key="11">
    <source>
        <dbReference type="HAMAP-Rule" id="MF_00225"/>
    </source>
</evidence>
<name>A0ABP6LN63_9ACTN</name>
<feature type="binding site" evidence="11">
    <location>
        <position position="267"/>
    </location>
    <ligand>
        <name>substrate</name>
    </ligand>
</feature>
<keyword evidence="7 11" id="KW-0665">Pyrimidine biosynthesis</keyword>
<evidence type="ECO:0000256" key="10">
    <source>
        <dbReference type="ARBA" id="ARBA00048639"/>
    </source>
</evidence>
<evidence type="ECO:0000256" key="12">
    <source>
        <dbReference type="SAM" id="Phobius"/>
    </source>
</evidence>
<comment type="subunit">
    <text evidence="11">Monomer.</text>
</comment>
<protein>
    <recommendedName>
        <fullName evidence="11">Dihydroorotate dehydrogenase (quinone)</fullName>
        <ecNumber evidence="11">1.3.5.2</ecNumber>
    </recommendedName>
    <alternativeName>
        <fullName evidence="11">DHOdehase</fullName>
        <shortName evidence="11">DHOD</shortName>
        <shortName evidence="11">DHODase</shortName>
    </alternativeName>
    <alternativeName>
        <fullName evidence="11">Dihydroorotate oxidase</fullName>
    </alternativeName>
</protein>
<dbReference type="CDD" id="cd04738">
    <property type="entry name" value="DHOD_2_like"/>
    <property type="match status" value="1"/>
</dbReference>
<organism evidence="14 15">
    <name type="scientific">Gordonia defluvii</name>
    <dbReference type="NCBI Taxonomy" id="283718"/>
    <lineage>
        <taxon>Bacteria</taxon>
        <taxon>Bacillati</taxon>
        <taxon>Actinomycetota</taxon>
        <taxon>Actinomycetes</taxon>
        <taxon>Mycobacteriales</taxon>
        <taxon>Gordoniaceae</taxon>
        <taxon>Gordonia</taxon>
    </lineage>
</organism>
<feature type="active site" description="Nucleophile" evidence="11">
    <location>
        <position position="381"/>
    </location>
</feature>
<keyword evidence="8 11" id="KW-0560">Oxidoreductase</keyword>
<comment type="function">
    <text evidence="1 11">Catalyzes the conversion of dihydroorotate to orotate with quinone as electron acceptor.</text>
</comment>
<feature type="domain" description="Dihydroorotate dehydrogenase catalytic" evidence="13">
    <location>
        <begin position="246"/>
        <end position="538"/>
    </location>
</feature>
<gene>
    <name evidence="11" type="primary">pyrD</name>
    <name evidence="14" type="ORF">GCM10010528_28490</name>
</gene>
<feature type="transmembrane region" description="Helical" evidence="12">
    <location>
        <begin position="33"/>
        <end position="50"/>
    </location>
</feature>
<evidence type="ECO:0000256" key="9">
    <source>
        <dbReference type="ARBA" id="ARBA00023136"/>
    </source>
</evidence>
<dbReference type="InterPro" id="IPR001295">
    <property type="entry name" value="Dihydroorotate_DH_CS"/>
</dbReference>
<keyword evidence="12" id="KW-1133">Transmembrane helix</keyword>
<comment type="subcellular location">
    <subcellularLocation>
        <location evidence="11">Cell membrane</location>
        <topology evidence="11">Peripheral membrane protein</topology>
    </subcellularLocation>
    <subcellularLocation>
        <location evidence="2">Membrane</location>
    </subcellularLocation>
</comment>
<evidence type="ECO:0000313" key="15">
    <source>
        <dbReference type="Proteomes" id="UP001501035"/>
    </source>
</evidence>
<keyword evidence="9 11" id="KW-0472">Membrane</keyword>
<dbReference type="NCBIfam" id="NF003648">
    <property type="entry name" value="PRK05286.2-1"/>
    <property type="match status" value="1"/>
</dbReference>
<dbReference type="SUPFAM" id="SSF51395">
    <property type="entry name" value="FMN-linked oxidoreductases"/>
    <property type="match status" value="1"/>
</dbReference>
<dbReference type="PANTHER" id="PTHR48109:SF4">
    <property type="entry name" value="DIHYDROOROTATE DEHYDROGENASE (QUINONE), MITOCHONDRIAL"/>
    <property type="match status" value="1"/>
</dbReference>
<dbReference type="NCBIfam" id="TIGR01036">
    <property type="entry name" value="pyrD_sub2"/>
    <property type="match status" value="1"/>
</dbReference>
<dbReference type="PROSITE" id="PS00912">
    <property type="entry name" value="DHODEHASE_2"/>
    <property type="match status" value="1"/>
</dbReference>
<feature type="binding site" evidence="11">
    <location>
        <position position="414"/>
    </location>
    <ligand>
        <name>FMN</name>
        <dbReference type="ChEBI" id="CHEBI:58210"/>
    </ligand>
</feature>
<feature type="binding site" evidence="11">
    <location>
        <begin position="443"/>
        <end position="444"/>
    </location>
    <ligand>
        <name>substrate</name>
    </ligand>
</feature>
<feature type="binding site" evidence="11">
    <location>
        <position position="378"/>
    </location>
    <ligand>
        <name>substrate</name>
    </ligand>
</feature>
<feature type="binding site" evidence="11">
    <location>
        <position position="287"/>
    </location>
    <ligand>
        <name>FMN</name>
        <dbReference type="ChEBI" id="CHEBI:58210"/>
    </ligand>
</feature>
<feature type="binding site" evidence="11">
    <location>
        <begin position="312"/>
        <end position="316"/>
    </location>
    <ligand>
        <name>substrate</name>
    </ligand>
</feature>
<dbReference type="Proteomes" id="UP001501035">
    <property type="component" value="Unassembled WGS sequence"/>
</dbReference>
<keyword evidence="6 11" id="KW-0288">FMN</keyword>
<evidence type="ECO:0000256" key="4">
    <source>
        <dbReference type="ARBA" id="ARBA00005359"/>
    </source>
</evidence>
<dbReference type="InterPro" id="IPR050074">
    <property type="entry name" value="DHO_dehydrogenase"/>
</dbReference>
<feature type="binding site" evidence="11">
    <location>
        <begin position="263"/>
        <end position="267"/>
    </location>
    <ligand>
        <name>FMN</name>
        <dbReference type="ChEBI" id="CHEBI:58210"/>
    </ligand>
</feature>
<evidence type="ECO:0000259" key="13">
    <source>
        <dbReference type="Pfam" id="PF01180"/>
    </source>
</evidence>